<proteinExistence type="predicted"/>
<evidence type="ECO:0000313" key="4">
    <source>
        <dbReference type="Proteomes" id="UP001169027"/>
    </source>
</evidence>
<feature type="coiled-coil region" evidence="1">
    <location>
        <begin position="28"/>
        <end position="55"/>
    </location>
</feature>
<dbReference type="Pfam" id="PF19577">
    <property type="entry name" value="DcaP"/>
    <property type="match status" value="1"/>
</dbReference>
<sequence>MRKSLWTLAVVGAVHAAPGACAADPASYDELKAELQQAMKTIQDLQARMTALEQQKTAAPAPAAVAAPAAAAWAPVVSVGTRAEDGAPDSDKARVEFYGQAMIDTIYDFKRMNPDWQATLRPSQIPIICPGSPGCGKDGTTVFSVRQSSLGFKSFIPTSLGPVKTDLSFDLFATNGGTQIHWLNAWAELGMYGVGQTYSNFMDIDVFPNIIDYWGPSGMVFVRNPQLRLTPYSKDGLTAAFSLEAPNSAIDTGRITRVDPALGAGITGWNRAPDVVASLRMDGDWGHVRAAAIVRQVGFQNTISFNSEPSGSKTGYGLNLSGTYNVFGKDQLNAQVVGGQAIASYMNDGGVDLAPGANLQAETVGSLGWLVYYNHAWSEKWSSAIGYSEHRQSNTAGQLATAFHKGSYSSVNLLYSASRSILLGGEFVWGRLENKFGLSADDYRLQFSTKVTF</sequence>
<dbReference type="Proteomes" id="UP001169027">
    <property type="component" value="Unassembled WGS sequence"/>
</dbReference>
<keyword evidence="2" id="KW-0732">Signal</keyword>
<accession>A0ABT8SFW8</accession>
<dbReference type="EMBL" id="JAUKVY010000050">
    <property type="protein sequence ID" value="MDO1537823.1"/>
    <property type="molecule type" value="Genomic_DNA"/>
</dbReference>
<protein>
    <submittedName>
        <fullName evidence="3">DcaP family trimeric outer membrane transporter</fullName>
    </submittedName>
</protein>
<evidence type="ECO:0000256" key="1">
    <source>
        <dbReference type="SAM" id="Coils"/>
    </source>
</evidence>
<dbReference type="RefSeq" id="WP_301816247.1">
    <property type="nucleotide sequence ID" value="NZ_JAUJZH010000050.1"/>
</dbReference>
<keyword evidence="4" id="KW-1185">Reference proteome</keyword>
<feature type="signal peptide" evidence="2">
    <location>
        <begin position="1"/>
        <end position="22"/>
    </location>
</feature>
<feature type="chain" id="PRO_5045565853" evidence="2">
    <location>
        <begin position="23"/>
        <end position="453"/>
    </location>
</feature>
<gene>
    <name evidence="3" type="ORF">Q2T77_36875</name>
</gene>
<keyword evidence="1" id="KW-0175">Coiled coil</keyword>
<organism evidence="3 4">
    <name type="scientific">Variovorax ginsengisoli</name>
    <dbReference type="NCBI Taxonomy" id="363844"/>
    <lineage>
        <taxon>Bacteria</taxon>
        <taxon>Pseudomonadati</taxon>
        <taxon>Pseudomonadota</taxon>
        <taxon>Betaproteobacteria</taxon>
        <taxon>Burkholderiales</taxon>
        <taxon>Comamonadaceae</taxon>
        <taxon>Variovorax</taxon>
    </lineage>
</organism>
<reference evidence="3" key="1">
    <citation type="submission" date="2023-06" db="EMBL/GenBank/DDBJ databases">
        <authorList>
            <person name="Jiang Y."/>
            <person name="Liu Q."/>
        </authorList>
    </citation>
    <scope>NUCLEOTIDE SEQUENCE</scope>
    <source>
        <strain evidence="3">CGMCC 1.12090</strain>
    </source>
</reference>
<dbReference type="InterPro" id="IPR045748">
    <property type="entry name" value="DcaP"/>
</dbReference>
<dbReference type="SUPFAM" id="SSF56935">
    <property type="entry name" value="Porins"/>
    <property type="match status" value="1"/>
</dbReference>
<comment type="caution">
    <text evidence="3">The sequence shown here is derived from an EMBL/GenBank/DDBJ whole genome shotgun (WGS) entry which is preliminary data.</text>
</comment>
<name>A0ABT8SFW8_9BURK</name>
<evidence type="ECO:0000313" key="3">
    <source>
        <dbReference type="EMBL" id="MDO1537823.1"/>
    </source>
</evidence>
<evidence type="ECO:0000256" key="2">
    <source>
        <dbReference type="SAM" id="SignalP"/>
    </source>
</evidence>